<proteinExistence type="predicted"/>
<sequence length="69" mass="6943">MPGTGTVADKAMRAGNVDSKYELVKRLECDAAGAPRPRAGPPPPGGHPAHGYSEGGGTLPRSGADTQTT</sequence>
<gene>
    <name evidence="2" type="ORF">GCM10023205_26170</name>
</gene>
<evidence type="ECO:0000256" key="1">
    <source>
        <dbReference type="SAM" id="MobiDB-lite"/>
    </source>
</evidence>
<evidence type="ECO:0000313" key="3">
    <source>
        <dbReference type="Proteomes" id="UP001500466"/>
    </source>
</evidence>
<name>A0ABP9H5W2_9ACTN</name>
<comment type="caution">
    <text evidence="2">The sequence shown here is derived from an EMBL/GenBank/DDBJ whole genome shotgun (WGS) entry which is preliminary data.</text>
</comment>
<accession>A0ABP9H5W2</accession>
<reference evidence="3" key="1">
    <citation type="journal article" date="2019" name="Int. J. Syst. Evol. Microbiol.">
        <title>The Global Catalogue of Microorganisms (GCM) 10K type strain sequencing project: providing services to taxonomists for standard genome sequencing and annotation.</title>
        <authorList>
            <consortium name="The Broad Institute Genomics Platform"/>
            <consortium name="The Broad Institute Genome Sequencing Center for Infectious Disease"/>
            <person name="Wu L."/>
            <person name="Ma J."/>
        </authorList>
    </citation>
    <scope>NUCLEOTIDE SEQUENCE [LARGE SCALE GENOMIC DNA]</scope>
    <source>
        <strain evidence="3">JCM 17986</strain>
    </source>
</reference>
<organism evidence="2 3">
    <name type="scientific">Yinghuangia aomiensis</name>
    <dbReference type="NCBI Taxonomy" id="676205"/>
    <lineage>
        <taxon>Bacteria</taxon>
        <taxon>Bacillati</taxon>
        <taxon>Actinomycetota</taxon>
        <taxon>Actinomycetes</taxon>
        <taxon>Kitasatosporales</taxon>
        <taxon>Streptomycetaceae</taxon>
        <taxon>Yinghuangia</taxon>
    </lineage>
</organism>
<keyword evidence="3" id="KW-1185">Reference proteome</keyword>
<protein>
    <submittedName>
        <fullName evidence="2">Uncharacterized protein</fullName>
    </submittedName>
</protein>
<feature type="region of interest" description="Disordered" evidence="1">
    <location>
        <begin position="32"/>
        <end position="69"/>
    </location>
</feature>
<evidence type="ECO:0000313" key="2">
    <source>
        <dbReference type="EMBL" id="GAA4961470.1"/>
    </source>
</evidence>
<dbReference type="EMBL" id="BAABHS010000008">
    <property type="protein sequence ID" value="GAA4961470.1"/>
    <property type="molecule type" value="Genomic_DNA"/>
</dbReference>
<dbReference type="Proteomes" id="UP001500466">
    <property type="component" value="Unassembled WGS sequence"/>
</dbReference>